<proteinExistence type="predicted"/>
<comment type="caution">
    <text evidence="1">The sequence shown here is derived from an EMBL/GenBank/DDBJ whole genome shotgun (WGS) entry which is preliminary data.</text>
</comment>
<dbReference type="AlphaFoldDB" id="A0A7C1BJA4"/>
<name>A0A7C1BJA4_UNCW3</name>
<organism evidence="1">
    <name type="scientific">candidate division WOR-3 bacterium</name>
    <dbReference type="NCBI Taxonomy" id="2052148"/>
    <lineage>
        <taxon>Bacteria</taxon>
        <taxon>Bacteria division WOR-3</taxon>
    </lineage>
</organism>
<gene>
    <name evidence="1" type="ORF">ENG67_04190</name>
</gene>
<evidence type="ECO:0008006" key="2">
    <source>
        <dbReference type="Google" id="ProtNLM"/>
    </source>
</evidence>
<sequence>MSKIFLPLMLTAGLLGAGQVQPPGIYRVIGGVPDWNQPPASNSTNYCAPVAALNILDYWQNVMNSQHATGLVNPNDASVYPTGSNTADLIGYFMGTNGMGSNCRTNNMAFPTPGTFVSDQDTGLEEYIAWNAANQFCPGDPMPPNWKVGHLGWIVSTDYAGVFGNHIQAIGAGLPDKIDFNFWNPIYSGNYFIDTIYSTPPETVYIYSWGDSVSYSTNPEEQWGYDIGHATTGVGYAMNNDSIYAIVHDNWPSTHRNVMIPWDHIMAVLYVTPPPTLISESASADEQDVLTVTRKGRNLTFSFNLSKGSAVELILYDASGRSIEKIASACFGRGEHTISWDASKLRSGIYFALLKNDGHRKAGTRFLLIR</sequence>
<reference evidence="1" key="1">
    <citation type="journal article" date="2020" name="mSystems">
        <title>Genome- and Community-Level Interaction Insights into Carbon Utilization and Element Cycling Functions of Hydrothermarchaeota in Hydrothermal Sediment.</title>
        <authorList>
            <person name="Zhou Z."/>
            <person name="Liu Y."/>
            <person name="Xu W."/>
            <person name="Pan J."/>
            <person name="Luo Z.H."/>
            <person name="Li M."/>
        </authorList>
    </citation>
    <scope>NUCLEOTIDE SEQUENCE [LARGE SCALE GENOMIC DNA]</scope>
    <source>
        <strain evidence="1">HyVt-237</strain>
    </source>
</reference>
<protein>
    <recommendedName>
        <fullName evidence="2">T9SS type A sorting domain-containing protein</fullName>
    </recommendedName>
</protein>
<dbReference type="Proteomes" id="UP000885931">
    <property type="component" value="Unassembled WGS sequence"/>
</dbReference>
<evidence type="ECO:0000313" key="1">
    <source>
        <dbReference type="EMBL" id="HDM90393.1"/>
    </source>
</evidence>
<accession>A0A7C1BJA4</accession>
<dbReference type="EMBL" id="DRBW01000167">
    <property type="protein sequence ID" value="HDM90393.1"/>
    <property type="molecule type" value="Genomic_DNA"/>
</dbReference>